<accession>A0AAD8A411</accession>
<dbReference type="Proteomes" id="UP001233999">
    <property type="component" value="Unassembled WGS sequence"/>
</dbReference>
<organism evidence="1 2">
    <name type="scientific">Diploptera punctata</name>
    <name type="common">Pacific beetle cockroach</name>
    <dbReference type="NCBI Taxonomy" id="6984"/>
    <lineage>
        <taxon>Eukaryota</taxon>
        <taxon>Metazoa</taxon>
        <taxon>Ecdysozoa</taxon>
        <taxon>Arthropoda</taxon>
        <taxon>Hexapoda</taxon>
        <taxon>Insecta</taxon>
        <taxon>Pterygota</taxon>
        <taxon>Neoptera</taxon>
        <taxon>Polyneoptera</taxon>
        <taxon>Dictyoptera</taxon>
        <taxon>Blattodea</taxon>
        <taxon>Blaberoidea</taxon>
        <taxon>Blaberidae</taxon>
        <taxon>Diplopterinae</taxon>
        <taxon>Diploptera</taxon>
    </lineage>
</organism>
<gene>
    <name evidence="1" type="ORF">L9F63_001435</name>
</gene>
<reference evidence="1" key="1">
    <citation type="journal article" date="2023" name="IScience">
        <title>Live-bearing cockroach genome reveals convergent evolutionary mechanisms linked to viviparity in insects and beyond.</title>
        <authorList>
            <person name="Fouks B."/>
            <person name="Harrison M.C."/>
            <person name="Mikhailova A.A."/>
            <person name="Marchal E."/>
            <person name="English S."/>
            <person name="Carruthers M."/>
            <person name="Jennings E.C."/>
            <person name="Chiamaka E.L."/>
            <person name="Frigard R.A."/>
            <person name="Pippel M."/>
            <person name="Attardo G.M."/>
            <person name="Benoit J.B."/>
            <person name="Bornberg-Bauer E."/>
            <person name="Tobe S.S."/>
        </authorList>
    </citation>
    <scope>NUCLEOTIDE SEQUENCE</scope>
    <source>
        <strain evidence="1">Stay&amp;Tobe</strain>
    </source>
</reference>
<dbReference type="EMBL" id="JASPKZ010003850">
    <property type="protein sequence ID" value="KAJ9591996.1"/>
    <property type="molecule type" value="Genomic_DNA"/>
</dbReference>
<proteinExistence type="predicted"/>
<evidence type="ECO:0000313" key="1">
    <source>
        <dbReference type="EMBL" id="KAJ9591996.1"/>
    </source>
</evidence>
<evidence type="ECO:0000313" key="2">
    <source>
        <dbReference type="Proteomes" id="UP001233999"/>
    </source>
</evidence>
<feature type="non-terminal residue" evidence="1">
    <location>
        <position position="62"/>
    </location>
</feature>
<name>A0AAD8A411_DIPPU</name>
<protein>
    <submittedName>
        <fullName evidence="1">Uncharacterized protein</fullName>
    </submittedName>
</protein>
<comment type="caution">
    <text evidence="1">The sequence shown here is derived from an EMBL/GenBank/DDBJ whole genome shotgun (WGS) entry which is preliminary data.</text>
</comment>
<feature type="non-terminal residue" evidence="1">
    <location>
        <position position="1"/>
    </location>
</feature>
<sequence length="62" mass="7553">RFLREYYFELLKRRQRDKVIYTLLIYSPSLFSTCYQSPFTQAYIYYTVESQKDPALVILLLS</sequence>
<dbReference type="AlphaFoldDB" id="A0AAD8A411"/>
<reference evidence="1" key="2">
    <citation type="submission" date="2023-05" db="EMBL/GenBank/DDBJ databases">
        <authorList>
            <person name="Fouks B."/>
        </authorList>
    </citation>
    <scope>NUCLEOTIDE SEQUENCE</scope>
    <source>
        <strain evidence="1">Stay&amp;Tobe</strain>
        <tissue evidence="1">Testes</tissue>
    </source>
</reference>
<keyword evidence="2" id="KW-1185">Reference proteome</keyword>